<reference evidence="2 3" key="1">
    <citation type="journal article" date="2024" name="Nat. Commun.">
        <title>Phylogenomics reveals the evolutionary origins of lichenization in chlorophyte algae.</title>
        <authorList>
            <person name="Puginier C."/>
            <person name="Libourel C."/>
            <person name="Otte J."/>
            <person name="Skaloud P."/>
            <person name="Haon M."/>
            <person name="Grisel S."/>
            <person name="Petersen M."/>
            <person name="Berrin J.G."/>
            <person name="Delaux P.M."/>
            <person name="Dal Grande F."/>
            <person name="Keller J."/>
        </authorList>
    </citation>
    <scope>NUCLEOTIDE SEQUENCE [LARGE SCALE GENOMIC DNA]</scope>
    <source>
        <strain evidence="2 3">SAG 2043</strain>
    </source>
</reference>
<evidence type="ECO:0000313" key="3">
    <source>
        <dbReference type="Proteomes" id="UP001489004"/>
    </source>
</evidence>
<evidence type="ECO:0000256" key="1">
    <source>
        <dbReference type="SAM" id="MobiDB-lite"/>
    </source>
</evidence>
<dbReference type="AlphaFoldDB" id="A0AAW1QRX7"/>
<accession>A0AAW1QRX7</accession>
<feature type="compositionally biased region" description="Acidic residues" evidence="1">
    <location>
        <begin position="227"/>
        <end position="239"/>
    </location>
</feature>
<protein>
    <submittedName>
        <fullName evidence="2">Uncharacterized protein</fullName>
    </submittedName>
</protein>
<feature type="region of interest" description="Disordered" evidence="1">
    <location>
        <begin position="208"/>
        <end position="246"/>
    </location>
</feature>
<proteinExistence type="predicted"/>
<evidence type="ECO:0000313" key="2">
    <source>
        <dbReference type="EMBL" id="KAK9824198.1"/>
    </source>
</evidence>
<keyword evidence="3" id="KW-1185">Reference proteome</keyword>
<feature type="compositionally biased region" description="Acidic residues" evidence="1">
    <location>
        <begin position="208"/>
        <end position="218"/>
    </location>
</feature>
<sequence>MDNTEGLTGEEEEVLALQRESVDQSAHDMVRGRWSDFEKRRDYVRPEPIPLRKQYFPDIPKPEPKSKYYENFNELDLRAIVEKRRMRERSNVLWKQRMDAAGTTRYLNLTPKTDYRLQRHGEEPRDWTHEEMMNFITNHGQNADPFKIKIGVNDPLGRLDYFEQGVEWIDETEDFLAKRGHWQEDVAELQHDPDISTLDSTFANFDEAGGEAEMDAPESQESVPLAADDEDTGLGDAEDGSLGGYF</sequence>
<gene>
    <name evidence="2" type="ORF">WJX72_008470</name>
</gene>
<comment type="caution">
    <text evidence="2">The sequence shown here is derived from an EMBL/GenBank/DDBJ whole genome shotgun (WGS) entry which is preliminary data.</text>
</comment>
<name>A0AAW1QRX7_9CHLO</name>
<organism evidence="2 3">
    <name type="scientific">[Myrmecia] bisecta</name>
    <dbReference type="NCBI Taxonomy" id="41462"/>
    <lineage>
        <taxon>Eukaryota</taxon>
        <taxon>Viridiplantae</taxon>
        <taxon>Chlorophyta</taxon>
        <taxon>core chlorophytes</taxon>
        <taxon>Trebouxiophyceae</taxon>
        <taxon>Trebouxiales</taxon>
        <taxon>Trebouxiaceae</taxon>
        <taxon>Myrmecia</taxon>
    </lineage>
</organism>
<dbReference type="EMBL" id="JALJOR010000002">
    <property type="protein sequence ID" value="KAK9824198.1"/>
    <property type="molecule type" value="Genomic_DNA"/>
</dbReference>
<dbReference type="Proteomes" id="UP001489004">
    <property type="component" value="Unassembled WGS sequence"/>
</dbReference>